<organism evidence="1 2">
    <name type="scientific">Lentzea kristufekii</name>
    <dbReference type="NCBI Taxonomy" id="3095430"/>
    <lineage>
        <taxon>Bacteria</taxon>
        <taxon>Bacillati</taxon>
        <taxon>Actinomycetota</taxon>
        <taxon>Actinomycetes</taxon>
        <taxon>Pseudonocardiales</taxon>
        <taxon>Pseudonocardiaceae</taxon>
        <taxon>Lentzea</taxon>
    </lineage>
</organism>
<proteinExistence type="predicted"/>
<name>A0ABU4TU97_9PSEU</name>
<dbReference type="EMBL" id="JAXAVV010000010">
    <property type="protein sequence ID" value="MDX8051878.1"/>
    <property type="molecule type" value="Genomic_DNA"/>
</dbReference>
<sequence length="261" mass="29752">MDEVVLSIAFEHNSGLVGPRLGLSLSELLEDYPRIEQQATYEMPLELPPGSTLNQGVGIRFELLHGNKVPQPRYWLISEDETHLIQVQPNYLALNWRRRSDEQDYPGYVALLKEFERVYSTLSDKLASHDGEGLAPVRAEITYIDVLRPSELWRDFSDTHHVISLRFADETEYETLNFTYTKAMYSPSHEFIGRVHVGAEPALEINSRKPVLKMAITARSAQFNTSSRESVTEFFSLAHTTIIDTFTAMTTAEARKSWGLE</sequence>
<dbReference type="Proteomes" id="UP001271792">
    <property type="component" value="Unassembled WGS sequence"/>
</dbReference>
<gene>
    <name evidence="1" type="ORF">SK571_21005</name>
</gene>
<evidence type="ECO:0000313" key="2">
    <source>
        <dbReference type="Proteomes" id="UP001271792"/>
    </source>
</evidence>
<reference evidence="1 2" key="1">
    <citation type="submission" date="2023-11" db="EMBL/GenBank/DDBJ databases">
        <title>Lentzea sokolovensis, sp. nov., Lentzea kristufkii, sp. nov., and Lentzea miocenensis, sp. nov., rare actinobacteria from Sokolov Coal Basin, Miocene lacustrine sediment, Czech Republic.</title>
        <authorList>
            <person name="Lara A."/>
            <person name="Kotroba L."/>
            <person name="Nouioui I."/>
            <person name="Neumann-Schaal M."/>
            <person name="Mast Y."/>
            <person name="Chronakova A."/>
        </authorList>
    </citation>
    <scope>NUCLEOTIDE SEQUENCE [LARGE SCALE GENOMIC DNA]</scope>
    <source>
        <strain evidence="1 2">BCCO 10_0798</strain>
    </source>
</reference>
<dbReference type="RefSeq" id="WP_319985793.1">
    <property type="nucleotide sequence ID" value="NZ_JAXAVV010000010.1"/>
</dbReference>
<dbReference type="InterPro" id="IPR026349">
    <property type="entry name" value="CHP04255"/>
</dbReference>
<dbReference type="NCBIfam" id="TIGR04255">
    <property type="entry name" value="sporadTIGR04255"/>
    <property type="match status" value="1"/>
</dbReference>
<comment type="caution">
    <text evidence="1">The sequence shown here is derived from an EMBL/GenBank/DDBJ whole genome shotgun (WGS) entry which is preliminary data.</text>
</comment>
<accession>A0ABU4TU97</accession>
<evidence type="ECO:0000313" key="1">
    <source>
        <dbReference type="EMBL" id="MDX8051878.1"/>
    </source>
</evidence>
<keyword evidence="2" id="KW-1185">Reference proteome</keyword>
<protein>
    <submittedName>
        <fullName evidence="1">TIGR04255 family protein</fullName>
    </submittedName>
</protein>